<evidence type="ECO:0000259" key="2">
    <source>
        <dbReference type="PROSITE" id="PS50887"/>
    </source>
</evidence>
<dbReference type="CDD" id="cd01948">
    <property type="entry name" value="EAL"/>
    <property type="match status" value="1"/>
</dbReference>
<dbReference type="PANTHER" id="PTHR33121">
    <property type="entry name" value="CYCLIC DI-GMP PHOSPHODIESTERASE PDEF"/>
    <property type="match status" value="1"/>
</dbReference>
<gene>
    <name evidence="3" type="ORF">JCM19241_4902</name>
</gene>
<sequence>MIIASSIHDKGSITFLVDRIKKSLSKLVHHEDKKILLNGSIGIALFPQDATNAKALIEKADTAMYHAKSVGKGVAKFYNPDMDLRAKRELKVESRLNLAIENNDLRLEFQPIIDLELNRAVAAESLLRWKDEELGTVNPDEFIQVAEKSGAINGVGRFVLRESIAQAKIWGHLDDLNVSVNFSCFQFNSPRETLNEVKAILQEANFPARKLQIEITESLMFNNSQEVLHVLQEMVDMNIRLCIDDFGAGYSALNYIHQYPFSVIKIDKDIVMDIGTSKASRGLVVAILSMAKELELDVVAEGVENQETLDFLKKHGCRYAQGFLFSKSLSTRDLLCYLSTSQAILDSHSEESPGEQEKI</sequence>
<dbReference type="Pfam" id="PF00563">
    <property type="entry name" value="EAL"/>
    <property type="match status" value="1"/>
</dbReference>
<dbReference type="Proteomes" id="UP000031666">
    <property type="component" value="Unassembled WGS sequence"/>
</dbReference>
<feature type="domain" description="EAL" evidence="1">
    <location>
        <begin position="89"/>
        <end position="342"/>
    </location>
</feature>
<dbReference type="InterPro" id="IPR000160">
    <property type="entry name" value="GGDEF_dom"/>
</dbReference>
<evidence type="ECO:0000259" key="1">
    <source>
        <dbReference type="PROSITE" id="PS50883"/>
    </source>
</evidence>
<dbReference type="Gene3D" id="3.20.20.450">
    <property type="entry name" value="EAL domain"/>
    <property type="match status" value="1"/>
</dbReference>
<dbReference type="SMART" id="SM00052">
    <property type="entry name" value="EAL"/>
    <property type="match status" value="1"/>
</dbReference>
<dbReference type="InterPro" id="IPR001633">
    <property type="entry name" value="EAL_dom"/>
</dbReference>
<dbReference type="GO" id="GO:0071111">
    <property type="term" value="F:cyclic-guanylate-specific phosphodiesterase activity"/>
    <property type="evidence" value="ECO:0007669"/>
    <property type="project" value="InterPro"/>
</dbReference>
<protein>
    <submittedName>
        <fullName evidence="3">Diguanylate cyclase</fullName>
    </submittedName>
</protein>
<dbReference type="InterPro" id="IPR035919">
    <property type="entry name" value="EAL_sf"/>
</dbReference>
<comment type="caution">
    <text evidence="3">The sequence shown here is derived from an EMBL/GenBank/DDBJ whole genome shotgun (WGS) entry which is preliminary data.</text>
</comment>
<name>A0A0B8QM99_9VIBR</name>
<dbReference type="STRING" id="1481914.JCM19241_4902"/>
<evidence type="ECO:0000313" key="3">
    <source>
        <dbReference type="EMBL" id="GAM78197.1"/>
    </source>
</evidence>
<dbReference type="InterPro" id="IPR043128">
    <property type="entry name" value="Rev_trsase/Diguanyl_cyclase"/>
</dbReference>
<dbReference type="InterPro" id="IPR029787">
    <property type="entry name" value="Nucleotide_cyclase"/>
</dbReference>
<dbReference type="AlphaFoldDB" id="A0A0B8QM99"/>
<dbReference type="PROSITE" id="PS50883">
    <property type="entry name" value="EAL"/>
    <property type="match status" value="1"/>
</dbReference>
<dbReference type="EMBL" id="BBSC01000012">
    <property type="protein sequence ID" value="GAM78197.1"/>
    <property type="molecule type" value="Genomic_DNA"/>
</dbReference>
<proteinExistence type="predicted"/>
<dbReference type="SUPFAM" id="SSF141868">
    <property type="entry name" value="EAL domain-like"/>
    <property type="match status" value="1"/>
</dbReference>
<reference evidence="3 4" key="1">
    <citation type="submission" date="2015-01" db="EMBL/GenBank/DDBJ databases">
        <title>Vibrio sp. C94 JCM 19241 whole genome shotgun sequence.</title>
        <authorList>
            <person name="Sawabe T."/>
            <person name="Meirelles P."/>
            <person name="Feng G."/>
            <person name="Sayaka M."/>
            <person name="Hattori M."/>
            <person name="Ohkuma M."/>
        </authorList>
    </citation>
    <scope>NUCLEOTIDE SEQUENCE [LARGE SCALE GENOMIC DNA]</scope>
    <source>
        <strain evidence="4">JCM 19241</strain>
    </source>
</reference>
<dbReference type="PROSITE" id="PS50887">
    <property type="entry name" value="GGDEF"/>
    <property type="match status" value="1"/>
</dbReference>
<dbReference type="Gene3D" id="3.30.70.270">
    <property type="match status" value="1"/>
</dbReference>
<dbReference type="SUPFAM" id="SSF55073">
    <property type="entry name" value="Nucleotide cyclase"/>
    <property type="match status" value="1"/>
</dbReference>
<reference evidence="3 4" key="2">
    <citation type="submission" date="2015-01" db="EMBL/GenBank/DDBJ databases">
        <authorList>
            <consortium name="NBRP consortium"/>
            <person name="Sawabe T."/>
            <person name="Meirelles P."/>
            <person name="Feng G."/>
            <person name="Sayaka M."/>
            <person name="Hattori M."/>
            <person name="Ohkuma M."/>
        </authorList>
    </citation>
    <scope>NUCLEOTIDE SEQUENCE [LARGE SCALE GENOMIC DNA]</scope>
    <source>
        <strain evidence="4">JCM 19241</strain>
    </source>
</reference>
<dbReference type="Pfam" id="PF00990">
    <property type="entry name" value="GGDEF"/>
    <property type="match status" value="1"/>
</dbReference>
<evidence type="ECO:0000313" key="4">
    <source>
        <dbReference type="Proteomes" id="UP000031666"/>
    </source>
</evidence>
<feature type="domain" description="GGDEF" evidence="2">
    <location>
        <begin position="1"/>
        <end position="80"/>
    </location>
</feature>
<dbReference type="InterPro" id="IPR050706">
    <property type="entry name" value="Cyclic-di-GMP_PDE-like"/>
</dbReference>
<dbReference type="PANTHER" id="PTHR33121:SF71">
    <property type="entry name" value="OXYGEN SENSOR PROTEIN DOSP"/>
    <property type="match status" value="1"/>
</dbReference>
<accession>A0A0B8QM99</accession>
<organism evidence="3 4">
    <name type="scientific">Vibrio ishigakensis</name>
    <dbReference type="NCBI Taxonomy" id="1481914"/>
    <lineage>
        <taxon>Bacteria</taxon>
        <taxon>Pseudomonadati</taxon>
        <taxon>Pseudomonadota</taxon>
        <taxon>Gammaproteobacteria</taxon>
        <taxon>Vibrionales</taxon>
        <taxon>Vibrionaceae</taxon>
        <taxon>Vibrio</taxon>
    </lineage>
</organism>